<dbReference type="RefSeq" id="WP_202249061.1">
    <property type="nucleotide sequence ID" value="NZ_JAESJJ010000011.1"/>
</dbReference>
<comment type="subunit">
    <text evidence="1">Homodimer.</text>
</comment>
<dbReference type="GO" id="GO:0016829">
    <property type="term" value="F:lyase activity"/>
    <property type="evidence" value="ECO:0007669"/>
    <property type="project" value="UniProtKB-KW"/>
</dbReference>
<sequence length="161" mass="17322">MLEAMPITPEAFAPFGEVVETGGDFKLINEGCCRRYSDLATLDILDGRPGISLFQAEIRALPHDCTLMERHPLGSQCFIPMQNAEFLVIVAPDEEGQPGPPSAFIAGPGQGVNIGRNVWHGVLCPISGSGLFAVIDRIGAGANLEEVRLKTTLRIRRARPG</sequence>
<comment type="catalytic activity">
    <reaction evidence="4">
        <text>(S)-ureidoglycolate = urea + glyoxylate</text>
        <dbReference type="Rhea" id="RHEA:11304"/>
        <dbReference type="ChEBI" id="CHEBI:16199"/>
        <dbReference type="ChEBI" id="CHEBI:36655"/>
        <dbReference type="ChEBI" id="CHEBI:57296"/>
        <dbReference type="EC" id="4.3.2.3"/>
    </reaction>
</comment>
<keyword evidence="6" id="KW-1185">Reference proteome</keyword>
<organism evidence="5 6">
    <name type="scientific">Rhodovulum sulfidophilum</name>
    <name type="common">Rhodobacter sulfidophilus</name>
    <dbReference type="NCBI Taxonomy" id="35806"/>
    <lineage>
        <taxon>Bacteria</taxon>
        <taxon>Pseudomonadati</taxon>
        <taxon>Pseudomonadota</taxon>
        <taxon>Alphaproteobacteria</taxon>
        <taxon>Rhodobacterales</taxon>
        <taxon>Paracoccaceae</taxon>
        <taxon>Rhodovulum</taxon>
    </lineage>
</organism>
<evidence type="ECO:0000256" key="3">
    <source>
        <dbReference type="ARBA" id="ARBA00023239"/>
    </source>
</evidence>
<dbReference type="InterPro" id="IPR047233">
    <property type="entry name" value="UAH_cupin"/>
</dbReference>
<dbReference type="InterPro" id="IPR011051">
    <property type="entry name" value="RmlC_Cupin_sf"/>
</dbReference>
<dbReference type="PIRSF" id="PIRSF017306">
    <property type="entry name" value="Ureidogly_hydro"/>
    <property type="match status" value="1"/>
</dbReference>
<protein>
    <submittedName>
        <fullName evidence="5">Ureidoglycolate lyase</fullName>
    </submittedName>
</protein>
<dbReference type="EMBL" id="JAESJJ010000011">
    <property type="protein sequence ID" value="MBL3609149.1"/>
    <property type="molecule type" value="Genomic_DNA"/>
</dbReference>
<reference evidence="5 6" key="1">
    <citation type="submission" date="2021-01" db="EMBL/GenBank/DDBJ databases">
        <title>Draft genomes of Rhodovulum sulfidophilum.</title>
        <authorList>
            <person name="Guzman M.S."/>
        </authorList>
    </citation>
    <scope>NUCLEOTIDE SEQUENCE [LARGE SCALE GENOMIC DNA]</scope>
    <source>
        <strain evidence="5 6">AB35</strain>
    </source>
</reference>
<comment type="caution">
    <text evidence="5">The sequence shown here is derived from an EMBL/GenBank/DDBJ whole genome shotgun (WGS) entry which is preliminary data.</text>
</comment>
<dbReference type="Proteomes" id="UP000604473">
    <property type="component" value="Unassembled WGS sequence"/>
</dbReference>
<evidence type="ECO:0000256" key="1">
    <source>
        <dbReference type="ARBA" id="ARBA00011738"/>
    </source>
</evidence>
<evidence type="ECO:0000313" key="5">
    <source>
        <dbReference type="EMBL" id="MBL3609149.1"/>
    </source>
</evidence>
<gene>
    <name evidence="5" type="ORF">JMM60_10105</name>
</gene>
<evidence type="ECO:0000256" key="4">
    <source>
        <dbReference type="ARBA" id="ARBA00047684"/>
    </source>
</evidence>
<dbReference type="NCBIfam" id="NF009932">
    <property type="entry name" value="PRK13395.1"/>
    <property type="match status" value="1"/>
</dbReference>
<dbReference type="PANTHER" id="PTHR21221:SF1">
    <property type="entry name" value="UREIDOGLYCOLATE LYASE"/>
    <property type="match status" value="1"/>
</dbReference>
<keyword evidence="3 5" id="KW-0456">Lyase</keyword>
<dbReference type="PANTHER" id="PTHR21221">
    <property type="entry name" value="UREIDOGLYCOLATE HYDROLASE"/>
    <property type="match status" value="1"/>
</dbReference>
<dbReference type="Pfam" id="PF04115">
    <property type="entry name" value="Ureidogly_lyase"/>
    <property type="match status" value="1"/>
</dbReference>
<evidence type="ECO:0000313" key="6">
    <source>
        <dbReference type="Proteomes" id="UP000604473"/>
    </source>
</evidence>
<name>A0ABS1RSU7_RHOSU</name>
<evidence type="ECO:0000256" key="2">
    <source>
        <dbReference type="ARBA" id="ARBA00022631"/>
    </source>
</evidence>
<accession>A0ABS1RSU7</accession>
<keyword evidence="2" id="KW-0659">Purine metabolism</keyword>
<dbReference type="InterPro" id="IPR007247">
    <property type="entry name" value="Ureidogly_lyase"/>
</dbReference>
<dbReference type="InterPro" id="IPR024060">
    <property type="entry name" value="Ureidoglycolate_lyase_dom_sf"/>
</dbReference>
<dbReference type="SUPFAM" id="SSF51182">
    <property type="entry name" value="RmlC-like cupins"/>
    <property type="match status" value="1"/>
</dbReference>
<dbReference type="CDD" id="cd20298">
    <property type="entry name" value="cupin_UAH"/>
    <property type="match status" value="1"/>
</dbReference>
<dbReference type="Gene3D" id="2.60.120.480">
    <property type="entry name" value="Ureidoglycolate hydrolase"/>
    <property type="match status" value="1"/>
</dbReference>
<proteinExistence type="predicted"/>